<reference evidence="2" key="1">
    <citation type="submission" date="2018-05" db="EMBL/GenBank/DDBJ databases">
        <authorList>
            <person name="Lanie J.A."/>
            <person name="Ng W.-L."/>
            <person name="Kazmierczak K.M."/>
            <person name="Andrzejewski T.M."/>
            <person name="Davidsen T.M."/>
            <person name="Wayne K.J."/>
            <person name="Tettelin H."/>
            <person name="Glass J.I."/>
            <person name="Rusch D."/>
            <person name="Podicherti R."/>
            <person name="Tsui H.-C.T."/>
            <person name="Winkler M.E."/>
        </authorList>
    </citation>
    <scope>NUCLEOTIDE SEQUENCE</scope>
</reference>
<dbReference type="InterPro" id="IPR011447">
    <property type="entry name" value="DUF1552"/>
</dbReference>
<keyword evidence="1" id="KW-0175">Coiled coil</keyword>
<evidence type="ECO:0000313" key="2">
    <source>
        <dbReference type="EMBL" id="SUZ53709.1"/>
    </source>
</evidence>
<dbReference type="AlphaFoldDB" id="A0A381NH31"/>
<dbReference type="EMBL" id="UINC01000344">
    <property type="protein sequence ID" value="SUZ53709.1"/>
    <property type="molecule type" value="Genomic_DNA"/>
</dbReference>
<accession>A0A381NH31</accession>
<protein>
    <recommendedName>
        <fullName evidence="3">DUF1552 domain-containing protein</fullName>
    </recommendedName>
</protein>
<evidence type="ECO:0000256" key="1">
    <source>
        <dbReference type="SAM" id="Coils"/>
    </source>
</evidence>
<feature type="coiled-coil region" evidence="1">
    <location>
        <begin position="207"/>
        <end position="256"/>
    </location>
</feature>
<gene>
    <name evidence="2" type="ORF">METZ01_LOCUS6563</name>
</gene>
<sequence>MTFLTKTLPRRTVLRGLGATVALPFLDAMHPGFSLRGLAAAQPAHRFQAFYVPNGMAMEYWTPEGEGPGFQLSPILEPLAPFKDQLIVLSGLNASWNYIHAGASGSFLTGTTRGGRNEIEIIADVSMDQLLARHFADETQVPSLELSLDPPNNAGACTGNLSCVYTHTLSWRSATQPLPTEWNPRAVFETLFGDSGSTDRNARNARLRQHRSLLDSVTDKLAALRRELGPGDQVKVEEYTEAVRDVERRIQKAEEQSGLELPAVEQPQGAPAVFEDHLDLMLDLQVLAMQADLTRVISFMIGKEQSARPYPQIGVPEAHHPLSHHNDVPELIEHMSKINRYHTELFSRYLAKLQATQDGDGSLLDHMTILYGSGISNSTRHSGVDLPLMLAGGGAGRLPSGRHLRFTEEPSMANLLVTLMDKMDVPVERIGGSTGILPIDTLSGLL</sequence>
<organism evidence="2">
    <name type="scientific">marine metagenome</name>
    <dbReference type="NCBI Taxonomy" id="408172"/>
    <lineage>
        <taxon>unclassified sequences</taxon>
        <taxon>metagenomes</taxon>
        <taxon>ecological metagenomes</taxon>
    </lineage>
</organism>
<name>A0A381NH31_9ZZZZ</name>
<dbReference type="Pfam" id="PF07586">
    <property type="entry name" value="HXXSHH"/>
    <property type="match status" value="1"/>
</dbReference>
<evidence type="ECO:0008006" key="3">
    <source>
        <dbReference type="Google" id="ProtNLM"/>
    </source>
</evidence>
<proteinExistence type="predicted"/>